<evidence type="ECO:0000259" key="6">
    <source>
        <dbReference type="PROSITE" id="PS50977"/>
    </source>
</evidence>
<dbReference type="PANTHER" id="PTHR30055:SF148">
    <property type="entry name" value="TETR-FAMILY TRANSCRIPTIONAL REGULATOR"/>
    <property type="match status" value="1"/>
</dbReference>
<dbReference type="SUPFAM" id="SSF46689">
    <property type="entry name" value="Homeodomain-like"/>
    <property type="match status" value="1"/>
</dbReference>
<evidence type="ECO:0000256" key="4">
    <source>
        <dbReference type="PROSITE-ProRule" id="PRU00335"/>
    </source>
</evidence>
<dbReference type="EMBL" id="SDLP01000004">
    <property type="protein sequence ID" value="TDL07523.1"/>
    <property type="molecule type" value="Genomic_DNA"/>
</dbReference>
<dbReference type="GO" id="GO:0000976">
    <property type="term" value="F:transcription cis-regulatory region binding"/>
    <property type="evidence" value="ECO:0007669"/>
    <property type="project" value="TreeGrafter"/>
</dbReference>
<evidence type="ECO:0000256" key="2">
    <source>
        <dbReference type="ARBA" id="ARBA00023125"/>
    </source>
</evidence>
<sequence>MPVNVRNLNADTAGRPRVRKDAGVDGSRNPRRRPGGRSARVQDAVAQAALTQLLDVGYQGLTIRGVAQAAGVAETTVYRRWPTINHLTAAALLKLTETDNPLPETGTLDGDLRALLTQIVTLLNRPEVLRVVRSAAAIDHDEDGSVKAGKSAFFDARFTDARLIVERAIDRGEIASNTDAHLLIEALVAPSYMRALLENRPLDEELVDSSVHIVLGALQSVGIPKRADSP</sequence>
<organism evidence="7 8">
    <name type="scientific">Mycolicibacterium obuense</name>
    <dbReference type="NCBI Taxonomy" id="1807"/>
    <lineage>
        <taxon>Bacteria</taxon>
        <taxon>Bacillati</taxon>
        <taxon>Actinomycetota</taxon>
        <taxon>Actinomycetes</taxon>
        <taxon>Mycobacteriales</taxon>
        <taxon>Mycobacteriaceae</taxon>
        <taxon>Mycolicibacterium</taxon>
    </lineage>
</organism>
<dbReference type="Gene3D" id="1.10.10.60">
    <property type="entry name" value="Homeodomain-like"/>
    <property type="match status" value="1"/>
</dbReference>
<evidence type="ECO:0000313" key="8">
    <source>
        <dbReference type="Proteomes" id="UP000294952"/>
    </source>
</evidence>
<dbReference type="Gene3D" id="1.10.357.10">
    <property type="entry name" value="Tetracycline Repressor, domain 2"/>
    <property type="match status" value="1"/>
</dbReference>
<proteinExistence type="predicted"/>
<keyword evidence="3" id="KW-0804">Transcription</keyword>
<keyword evidence="1" id="KW-0805">Transcription regulation</keyword>
<dbReference type="Pfam" id="PF00440">
    <property type="entry name" value="TetR_N"/>
    <property type="match status" value="1"/>
</dbReference>
<dbReference type="InterPro" id="IPR009057">
    <property type="entry name" value="Homeodomain-like_sf"/>
</dbReference>
<feature type="domain" description="HTH tetR-type" evidence="6">
    <location>
        <begin position="39"/>
        <end position="99"/>
    </location>
</feature>
<dbReference type="PANTHER" id="PTHR30055">
    <property type="entry name" value="HTH-TYPE TRANSCRIPTIONAL REGULATOR RUTR"/>
    <property type="match status" value="1"/>
</dbReference>
<dbReference type="PROSITE" id="PS50977">
    <property type="entry name" value="HTH_TETR_2"/>
    <property type="match status" value="1"/>
</dbReference>
<feature type="compositionally biased region" description="Polar residues" evidence="5">
    <location>
        <begin position="1"/>
        <end position="10"/>
    </location>
</feature>
<dbReference type="Pfam" id="PF16859">
    <property type="entry name" value="TetR_C_11"/>
    <property type="match status" value="1"/>
</dbReference>
<feature type="DNA-binding region" description="H-T-H motif" evidence="4">
    <location>
        <begin position="62"/>
        <end position="81"/>
    </location>
</feature>
<comment type="caution">
    <text evidence="7">The sequence shown here is derived from an EMBL/GenBank/DDBJ whole genome shotgun (WGS) entry which is preliminary data.</text>
</comment>
<dbReference type="InterPro" id="IPR001647">
    <property type="entry name" value="HTH_TetR"/>
</dbReference>
<evidence type="ECO:0000256" key="1">
    <source>
        <dbReference type="ARBA" id="ARBA00023015"/>
    </source>
</evidence>
<dbReference type="AlphaFoldDB" id="A0A4R5X5J6"/>
<feature type="region of interest" description="Disordered" evidence="5">
    <location>
        <begin position="1"/>
        <end position="40"/>
    </location>
</feature>
<name>A0A4R5X5J6_9MYCO</name>
<reference evidence="7 8" key="1">
    <citation type="submission" date="2019-01" db="EMBL/GenBank/DDBJ databases">
        <title>High-quality-draft genome sequences of five non-tuberculosis mycobacteriaceae isolated from a nosocomial environment.</title>
        <authorList>
            <person name="Tiago I."/>
            <person name="Alarico S."/>
            <person name="Pereira S.G."/>
            <person name="Coelho C."/>
            <person name="Maranha A."/>
            <person name="Empadinhas N."/>
        </authorList>
    </citation>
    <scope>NUCLEOTIDE SEQUENCE [LARGE SCALE GENOMIC DNA]</scope>
    <source>
        <strain evidence="7 8">22DIII</strain>
    </source>
</reference>
<evidence type="ECO:0000256" key="3">
    <source>
        <dbReference type="ARBA" id="ARBA00023163"/>
    </source>
</evidence>
<gene>
    <name evidence="7" type="ORF">EUA04_16630</name>
</gene>
<protein>
    <submittedName>
        <fullName evidence="7">TetR/AcrR family transcriptional regulator</fullName>
    </submittedName>
</protein>
<dbReference type="InterPro" id="IPR011075">
    <property type="entry name" value="TetR_C"/>
</dbReference>
<dbReference type="InterPro" id="IPR036271">
    <property type="entry name" value="Tet_transcr_reg_TetR-rel_C_sf"/>
</dbReference>
<accession>A0A4R5X5J6</accession>
<dbReference type="Proteomes" id="UP000294952">
    <property type="component" value="Unassembled WGS sequence"/>
</dbReference>
<evidence type="ECO:0000313" key="7">
    <source>
        <dbReference type="EMBL" id="TDL07523.1"/>
    </source>
</evidence>
<dbReference type="InterPro" id="IPR050109">
    <property type="entry name" value="HTH-type_TetR-like_transc_reg"/>
</dbReference>
<dbReference type="SUPFAM" id="SSF48498">
    <property type="entry name" value="Tetracyclin repressor-like, C-terminal domain"/>
    <property type="match status" value="1"/>
</dbReference>
<keyword evidence="2 4" id="KW-0238">DNA-binding</keyword>
<evidence type="ECO:0000256" key="5">
    <source>
        <dbReference type="SAM" id="MobiDB-lite"/>
    </source>
</evidence>
<dbReference type="GO" id="GO:0003700">
    <property type="term" value="F:DNA-binding transcription factor activity"/>
    <property type="evidence" value="ECO:0007669"/>
    <property type="project" value="TreeGrafter"/>
</dbReference>